<dbReference type="Proteomes" id="UP000192273">
    <property type="component" value="Chromosome"/>
</dbReference>
<dbReference type="EC" id="1.14.13.114" evidence="4"/>
<keyword evidence="5" id="KW-1185">Reference proteome</keyword>
<dbReference type="PRINTS" id="PR00420">
    <property type="entry name" value="RNGMNOXGNASE"/>
</dbReference>
<dbReference type="Pfam" id="PF01494">
    <property type="entry name" value="FAD_binding_3"/>
    <property type="match status" value="1"/>
</dbReference>
<dbReference type="PANTHER" id="PTHR13789:SF309">
    <property type="entry name" value="PUTATIVE (AFU_ORTHOLOGUE AFUA_6G14510)-RELATED"/>
    <property type="match status" value="1"/>
</dbReference>
<sequence>MSGAKRCIATIELTAQQRNLNDRARRDFPPGAFRIKRGAMTLDGLNIAVIGAGIGGLAVARALCLRGADVTLLEQAPEISEVGAGLQISPNGFAVLRALGLDVPLVARSMQAQAVSLRDYQRGEVLRLDLAGLQDRNYHFIHRADLIDVLAEGAREVGVKVRLMQKVSAVEGGERPCVRMANDSRFDADLVIGADGLHSVVRRALNGTLAPFFTRQVAWRAVVPNLWGRGPEAQVHMGPMRHVVSYPLREGTLLNLVAVQERAAWTEESWSQKDDPMALRAAFGDFGPEVQAMLSAVEEVHLWGLFRHPVAQVWQRDGLALLGDAAHPTLPFMAQGASMALEDAWVLVDALSAAEGLAEGLAAYQGRRDARVRRVVEAANRNAWKYHLSFPPLRWAAHTALRAGGAFAPERMLRQFDWLYGHDVTRKAG</sequence>
<dbReference type="InterPro" id="IPR002938">
    <property type="entry name" value="FAD-bd"/>
</dbReference>
<dbReference type="InterPro" id="IPR050493">
    <property type="entry name" value="FAD-dep_Monooxygenase_BioMet"/>
</dbReference>
<dbReference type="EMBL" id="CP020474">
    <property type="protein sequence ID" value="ARE81912.1"/>
    <property type="molecule type" value="Genomic_DNA"/>
</dbReference>
<evidence type="ECO:0000313" key="5">
    <source>
        <dbReference type="Proteomes" id="UP000192273"/>
    </source>
</evidence>
<dbReference type="KEGG" id="rmm:ROSMUCSMR3_00407"/>
<reference evidence="4 5" key="1">
    <citation type="submission" date="2017-03" db="EMBL/GenBank/DDBJ databases">
        <title>Genome Sequence of Roseovarius mucosus strain SMR3 Isolated from a culture of the Diatom Skeletonema marinoi.</title>
        <authorList>
            <person name="Topel M."/>
            <person name="Pinder M."/>
            <person name="Johansson O.N."/>
            <person name="Kourtchenko O."/>
            <person name="Godhe A."/>
            <person name="Clarke A.K."/>
        </authorList>
    </citation>
    <scope>NUCLEOTIDE SEQUENCE [LARGE SCALE GENOMIC DNA]</scope>
    <source>
        <strain evidence="4 5">SMR3</strain>
    </source>
</reference>
<dbReference type="InterPro" id="IPR036188">
    <property type="entry name" value="FAD/NAD-bd_sf"/>
</dbReference>
<keyword evidence="2 4" id="KW-0503">Monooxygenase</keyword>
<dbReference type="Gene3D" id="3.50.50.60">
    <property type="entry name" value="FAD/NAD(P)-binding domain"/>
    <property type="match status" value="1"/>
</dbReference>
<evidence type="ECO:0000256" key="1">
    <source>
        <dbReference type="ARBA" id="ARBA00023002"/>
    </source>
</evidence>
<protein>
    <submittedName>
        <fullName evidence="4">6-hydroxynicotinate 3-monooxygenase</fullName>
        <ecNumber evidence="4">1.14.13.114</ecNumber>
    </submittedName>
</protein>
<evidence type="ECO:0000256" key="2">
    <source>
        <dbReference type="ARBA" id="ARBA00023033"/>
    </source>
</evidence>
<accession>A0A1V0RJY0</accession>
<organism evidence="4 5">
    <name type="scientific">Roseovarius mucosus</name>
    <dbReference type="NCBI Taxonomy" id="215743"/>
    <lineage>
        <taxon>Bacteria</taxon>
        <taxon>Pseudomonadati</taxon>
        <taxon>Pseudomonadota</taxon>
        <taxon>Alphaproteobacteria</taxon>
        <taxon>Rhodobacterales</taxon>
        <taxon>Roseobacteraceae</taxon>
        <taxon>Roseovarius</taxon>
    </lineage>
</organism>
<keyword evidence="1 4" id="KW-0560">Oxidoreductase</keyword>
<feature type="domain" description="FAD-binding" evidence="3">
    <location>
        <begin position="47"/>
        <end position="378"/>
    </location>
</feature>
<dbReference type="SUPFAM" id="SSF54373">
    <property type="entry name" value="FAD-linked reductases, C-terminal domain"/>
    <property type="match status" value="1"/>
</dbReference>
<evidence type="ECO:0000313" key="4">
    <source>
        <dbReference type="EMBL" id="ARE81912.1"/>
    </source>
</evidence>
<name>A0A1V0RJY0_9RHOB</name>
<proteinExistence type="predicted"/>
<dbReference type="SUPFAM" id="SSF51905">
    <property type="entry name" value="FAD/NAD(P)-binding domain"/>
    <property type="match status" value="1"/>
</dbReference>
<dbReference type="PANTHER" id="PTHR13789">
    <property type="entry name" value="MONOOXYGENASE"/>
    <property type="match status" value="1"/>
</dbReference>
<dbReference type="AlphaFoldDB" id="A0A1V0RJY0"/>
<dbReference type="GO" id="GO:0043731">
    <property type="term" value="F:6-hydroxynicotinate 3-monooxygenase activity"/>
    <property type="evidence" value="ECO:0007669"/>
    <property type="project" value="UniProtKB-EC"/>
</dbReference>
<dbReference type="GO" id="GO:0071949">
    <property type="term" value="F:FAD binding"/>
    <property type="evidence" value="ECO:0007669"/>
    <property type="project" value="InterPro"/>
</dbReference>
<evidence type="ECO:0000259" key="3">
    <source>
        <dbReference type="Pfam" id="PF01494"/>
    </source>
</evidence>
<gene>
    <name evidence="4" type="primary">nicC</name>
    <name evidence="4" type="ORF">ROSMUCSMR3_00407</name>
</gene>